<dbReference type="PANTHER" id="PTHR13271:SF137">
    <property type="entry name" value="SET DOMAIN-CONTAINING PROTEIN"/>
    <property type="match status" value="1"/>
</dbReference>
<organism evidence="1 2">
    <name type="scientific">Cochliobolus sativus</name>
    <name type="common">Common root rot and spot blotch fungus</name>
    <name type="synonym">Bipolaris sorokiniana</name>
    <dbReference type="NCBI Taxonomy" id="45130"/>
    <lineage>
        <taxon>Eukaryota</taxon>
        <taxon>Fungi</taxon>
        <taxon>Dikarya</taxon>
        <taxon>Ascomycota</taxon>
        <taxon>Pezizomycotina</taxon>
        <taxon>Dothideomycetes</taxon>
        <taxon>Pleosporomycetidae</taxon>
        <taxon>Pleosporales</taxon>
        <taxon>Pleosporineae</taxon>
        <taxon>Pleosporaceae</taxon>
        <taxon>Bipolaris</taxon>
    </lineage>
</organism>
<proteinExistence type="predicted"/>
<reference evidence="1" key="1">
    <citation type="submission" date="2019-11" db="EMBL/GenBank/DDBJ databases">
        <title>Bipolaris sorokiniana Genome sequencing.</title>
        <authorList>
            <person name="Wang H."/>
        </authorList>
    </citation>
    <scope>NUCLEOTIDE SEQUENCE</scope>
</reference>
<dbReference type="EMBL" id="WNKQ01000002">
    <property type="protein sequence ID" value="KAF5852993.1"/>
    <property type="molecule type" value="Genomic_DNA"/>
</dbReference>
<accession>A0A8H6DZ42</accession>
<dbReference type="InterPro" id="IPR046341">
    <property type="entry name" value="SET_dom_sf"/>
</dbReference>
<evidence type="ECO:0008006" key="3">
    <source>
        <dbReference type="Google" id="ProtNLM"/>
    </source>
</evidence>
<comment type="caution">
    <text evidence="1">The sequence shown here is derived from an EMBL/GenBank/DDBJ whole genome shotgun (WGS) entry which is preliminary data.</text>
</comment>
<dbReference type="PANTHER" id="PTHR13271">
    <property type="entry name" value="UNCHARACTERIZED PUTATIVE METHYLTRANSFERASE"/>
    <property type="match status" value="1"/>
</dbReference>
<dbReference type="Gene3D" id="3.90.1410.10">
    <property type="entry name" value="set domain protein methyltransferase, domain 1"/>
    <property type="match status" value="1"/>
</dbReference>
<gene>
    <name evidence="1" type="ORF">GGP41_001556</name>
</gene>
<dbReference type="InterPro" id="IPR050600">
    <property type="entry name" value="SETD3_SETD6_MTase"/>
</dbReference>
<evidence type="ECO:0000313" key="2">
    <source>
        <dbReference type="Proteomes" id="UP000624244"/>
    </source>
</evidence>
<name>A0A8H6DZ42_COCSA</name>
<dbReference type="AlphaFoldDB" id="A0A8H6DZ42"/>
<evidence type="ECO:0000313" key="1">
    <source>
        <dbReference type="EMBL" id="KAF5852993.1"/>
    </source>
</evidence>
<sequence length="643" mass="72360">MASQTEHTSAQDVTPHSLAENLVNWFVQHGGHLSPHVQLAYTHAQGFHLCARTPLTSPIVASCPLNLTFSILNLDPGEKEVQHIQSPLQQCRDKIPDHILAYLMLLEQRDKGNDSPWSAYLACLPGPQDMTTPLWFDDVDFAFLAGTSLAPAAKERKAELHQQWEHAVQVIKHFDMHLADVISLESLQWAATIFTSRAFISTHILPGRETIPVLFPVIDILNHSVTAKVEWDFEPHRSFVLKCLQGNSVQPGEELFNNYAPKQNDELLLGYGFCLQDNPIEQFALKLAFQPQLQQYAQQLGLLDGKNVPFEMTRDFLATDPNKEQHFLRTRGHPFGRYDNNVPFFRGVPPYIVHFFFIQTIITAEVDIGSIDVARPGARITLQVLVLLHQALEQRCASLPLRIEQEPQNTKQKYAKIYRDGQARIIHSVRQELQAAVARLRGSDQETSNRSLHSLPNVLSTFEKDMPTAAAKFTAALQKHGLNMTHDDSLKWALLLTALISIMLTTPDTDNTYVFTLLHSLCTHHTLPTLEDGIEDVETYTFVDEHLVDFVHITSADPSAMPSDVLDDLGLTFVNQPADSTAPVFINGRTEHLGARIIMWAMKVAERDVMPVFEDGGIRKYLYAPCGGGDETWMYEDVDVRAE</sequence>
<dbReference type="Proteomes" id="UP000624244">
    <property type="component" value="Unassembled WGS sequence"/>
</dbReference>
<protein>
    <recommendedName>
        <fullName evidence="3">SET domain-containing protein</fullName>
    </recommendedName>
</protein>
<dbReference type="SUPFAM" id="SSF82199">
    <property type="entry name" value="SET domain"/>
    <property type="match status" value="1"/>
</dbReference>
<dbReference type="GO" id="GO:0016279">
    <property type="term" value="F:protein-lysine N-methyltransferase activity"/>
    <property type="evidence" value="ECO:0007669"/>
    <property type="project" value="UniProtKB-ARBA"/>
</dbReference>